<evidence type="ECO:0000313" key="1">
    <source>
        <dbReference type="EMBL" id="KAI0043932.1"/>
    </source>
</evidence>
<reference evidence="1" key="2">
    <citation type="journal article" date="2022" name="New Phytol.">
        <title>Evolutionary transition to the ectomycorrhizal habit in the genomes of a hyperdiverse lineage of mushroom-forming fungi.</title>
        <authorList>
            <person name="Looney B."/>
            <person name="Miyauchi S."/>
            <person name="Morin E."/>
            <person name="Drula E."/>
            <person name="Courty P.E."/>
            <person name="Kohler A."/>
            <person name="Kuo A."/>
            <person name="LaButti K."/>
            <person name="Pangilinan J."/>
            <person name="Lipzen A."/>
            <person name="Riley R."/>
            <person name="Andreopoulos W."/>
            <person name="He G."/>
            <person name="Johnson J."/>
            <person name="Nolan M."/>
            <person name="Tritt A."/>
            <person name="Barry K.W."/>
            <person name="Grigoriev I.V."/>
            <person name="Nagy L.G."/>
            <person name="Hibbett D."/>
            <person name="Henrissat B."/>
            <person name="Matheny P.B."/>
            <person name="Labbe J."/>
            <person name="Martin F.M."/>
        </authorList>
    </citation>
    <scope>NUCLEOTIDE SEQUENCE</scope>
    <source>
        <strain evidence="1">FP105234-sp</strain>
    </source>
</reference>
<protein>
    <submittedName>
        <fullName evidence="1">Uncharacterized protein</fullName>
    </submittedName>
</protein>
<accession>A0ACB8RJ59</accession>
<dbReference type="EMBL" id="MU275999">
    <property type="protein sequence ID" value="KAI0043932.1"/>
    <property type="molecule type" value="Genomic_DNA"/>
</dbReference>
<organism evidence="1 2">
    <name type="scientific">Auriscalpium vulgare</name>
    <dbReference type="NCBI Taxonomy" id="40419"/>
    <lineage>
        <taxon>Eukaryota</taxon>
        <taxon>Fungi</taxon>
        <taxon>Dikarya</taxon>
        <taxon>Basidiomycota</taxon>
        <taxon>Agaricomycotina</taxon>
        <taxon>Agaricomycetes</taxon>
        <taxon>Russulales</taxon>
        <taxon>Auriscalpiaceae</taxon>
        <taxon>Auriscalpium</taxon>
    </lineage>
</organism>
<name>A0ACB8RJ59_9AGAM</name>
<sequence>MGSPYAEYRSPSHHGTIYEAGPSNYARPDITGSPHPSEYLSPSRAYTYGSHQSRDSSRQTYASNNPTYSWNPPRPAPPPVEAIHGLPTPAPRAQGLYDADDIDPEYMDVEAPAEVEGQGIIYEEPYEEPDPSQRPRRRFVGGFVAGLKRLPKAMRRGFMYDKRTRSPAPDVYGHEYVPEDDPADFEGDHARESAPPYDAPGEPLQGEVHYVEAMDMPTGLAAPPTIHTPSHSMHSARSPSHLTAHSLSHPSMRQSQHGSLHPSQNSVAWTVRNPDPDPPSATDETATNYKYQHPLHPQAPQSNSGSTAPTHPQPQASTSASSRRARTVPSPVYAPEPTNNIGSPIYVEPLPTTDYGRMASPVQPPPEPTLPSQLARVGNFFRELNGLPWIASSGTITTDYVAEDSARSRYLRAKDAGSWYAARHRTIDLLAGGPSTRALAPGGVQGSSATLHRGAGGSTSSGSGGSSGGHGHAHAQIPPPGPYVQGPYAYPVPIAGLPQQPVYLYPTAAFQPVAASARVSPEQQGGAIPGGSADGQLGQQVPMQMGQPGQYPMYMVALPPASYMMPGQVPQYAAPYPVAPS</sequence>
<evidence type="ECO:0000313" key="2">
    <source>
        <dbReference type="Proteomes" id="UP000814033"/>
    </source>
</evidence>
<keyword evidence="2" id="KW-1185">Reference proteome</keyword>
<comment type="caution">
    <text evidence="1">The sequence shown here is derived from an EMBL/GenBank/DDBJ whole genome shotgun (WGS) entry which is preliminary data.</text>
</comment>
<dbReference type="Proteomes" id="UP000814033">
    <property type="component" value="Unassembled WGS sequence"/>
</dbReference>
<gene>
    <name evidence="1" type="ORF">FA95DRAFT_1608951</name>
</gene>
<reference evidence="1" key="1">
    <citation type="submission" date="2021-02" db="EMBL/GenBank/DDBJ databases">
        <authorList>
            <consortium name="DOE Joint Genome Institute"/>
            <person name="Ahrendt S."/>
            <person name="Looney B.P."/>
            <person name="Miyauchi S."/>
            <person name="Morin E."/>
            <person name="Drula E."/>
            <person name="Courty P.E."/>
            <person name="Chicoki N."/>
            <person name="Fauchery L."/>
            <person name="Kohler A."/>
            <person name="Kuo A."/>
            <person name="Labutti K."/>
            <person name="Pangilinan J."/>
            <person name="Lipzen A."/>
            <person name="Riley R."/>
            <person name="Andreopoulos W."/>
            <person name="He G."/>
            <person name="Johnson J."/>
            <person name="Barry K.W."/>
            <person name="Grigoriev I.V."/>
            <person name="Nagy L."/>
            <person name="Hibbett D."/>
            <person name="Henrissat B."/>
            <person name="Matheny P.B."/>
            <person name="Labbe J."/>
            <person name="Martin F."/>
        </authorList>
    </citation>
    <scope>NUCLEOTIDE SEQUENCE</scope>
    <source>
        <strain evidence="1">FP105234-sp</strain>
    </source>
</reference>
<proteinExistence type="predicted"/>